<dbReference type="EMBL" id="ON529858">
    <property type="protein sequence ID" value="UTC29696.1"/>
    <property type="molecule type" value="Genomic_DNA"/>
</dbReference>
<reference evidence="1" key="1">
    <citation type="submission" date="2022-05" db="EMBL/GenBank/DDBJ databases">
        <authorList>
            <person name="Friedrich I."/>
            <person name="Poehlein A."/>
            <person name="Schneider D."/>
            <person name="Hertel R."/>
            <person name="Daniel R."/>
        </authorList>
    </citation>
    <scope>NUCLEOTIDE SEQUENCE</scope>
</reference>
<name>A0A9E7N4E6_9CAUD</name>
<evidence type="ECO:0000313" key="1">
    <source>
        <dbReference type="EMBL" id="UTC29696.1"/>
    </source>
</evidence>
<organism evidence="1 2">
    <name type="scientific">Brevundimonas phage vB_BgoS-Bajun</name>
    <dbReference type="NCBI Taxonomy" id="2948594"/>
    <lineage>
        <taxon>Viruses</taxon>
        <taxon>Duplodnaviria</taxon>
        <taxon>Heunggongvirae</taxon>
        <taxon>Uroviricota</taxon>
        <taxon>Caudoviricetes</taxon>
        <taxon>Dolichocephalovirinae</taxon>
    </lineage>
</organism>
<protein>
    <submittedName>
        <fullName evidence="1">Uncharacterized protein</fullName>
    </submittedName>
</protein>
<evidence type="ECO:0000313" key="2">
    <source>
        <dbReference type="Proteomes" id="UP001057427"/>
    </source>
</evidence>
<keyword evidence="2" id="KW-1185">Reference proteome</keyword>
<sequence length="56" mass="5900">MVDAQWKTLREASGPSGCNHSSSVLVVPGGRIYRTIVASYSGGAHVSQTFVPDPPK</sequence>
<accession>A0A9E7N4E6</accession>
<proteinExistence type="predicted"/>
<gene>
    <name evidence="1" type="ORF">BAJUN_00660</name>
</gene>
<dbReference type="Proteomes" id="UP001057427">
    <property type="component" value="Segment"/>
</dbReference>